<dbReference type="InterPro" id="IPR029058">
    <property type="entry name" value="AB_hydrolase_fold"/>
</dbReference>
<reference evidence="3" key="3">
    <citation type="submission" date="2011-03" db="EMBL/GenBank/DDBJ databases">
        <title>Annotation of Magnaporthe poae ATCC 64411.</title>
        <authorList>
            <person name="Ma L.-J."/>
            <person name="Dead R."/>
            <person name="Young S.K."/>
            <person name="Zeng Q."/>
            <person name="Gargeya S."/>
            <person name="Fitzgerald M."/>
            <person name="Haas B."/>
            <person name="Abouelleil A."/>
            <person name="Alvarado L."/>
            <person name="Arachchi H.M."/>
            <person name="Berlin A."/>
            <person name="Brown A."/>
            <person name="Chapman S.B."/>
            <person name="Chen Z."/>
            <person name="Dunbar C."/>
            <person name="Freedman E."/>
            <person name="Gearin G."/>
            <person name="Gellesch M."/>
            <person name="Goldberg J."/>
            <person name="Griggs A."/>
            <person name="Gujja S."/>
            <person name="Heiman D."/>
            <person name="Howarth C."/>
            <person name="Larson L."/>
            <person name="Lui A."/>
            <person name="MacDonald P.J.P."/>
            <person name="Mehta T."/>
            <person name="Montmayeur A."/>
            <person name="Murphy C."/>
            <person name="Neiman D."/>
            <person name="Pearson M."/>
            <person name="Priest M."/>
            <person name="Roberts A."/>
            <person name="Saif S."/>
            <person name="Shea T."/>
            <person name="Shenoy N."/>
            <person name="Sisk P."/>
            <person name="Stolte C."/>
            <person name="Sykes S."/>
            <person name="Yandava C."/>
            <person name="Wortman J."/>
            <person name="Nusbaum C."/>
            <person name="Birren B."/>
        </authorList>
    </citation>
    <scope>NUCLEOTIDE SEQUENCE</scope>
    <source>
        <strain evidence="3">ATCC 64411</strain>
    </source>
</reference>
<dbReference type="Gene3D" id="3.40.50.1820">
    <property type="entry name" value="alpha/beta hydrolase"/>
    <property type="match status" value="1"/>
</dbReference>
<keyword evidence="5" id="KW-1185">Reference proteome</keyword>
<dbReference type="EnsemblFungi" id="MAPG_07563T0">
    <property type="protein sequence ID" value="MAPG_07563T0"/>
    <property type="gene ID" value="MAPG_07563"/>
</dbReference>
<dbReference type="EMBL" id="ADBL01001836">
    <property type="status" value="NOT_ANNOTATED_CDS"/>
    <property type="molecule type" value="Genomic_DNA"/>
</dbReference>
<evidence type="ECO:0000313" key="4">
    <source>
        <dbReference type="EnsemblFungi" id="MAPG_07563T0"/>
    </source>
</evidence>
<evidence type="ECO:0000256" key="1">
    <source>
        <dbReference type="ARBA" id="ARBA00022801"/>
    </source>
</evidence>
<evidence type="ECO:0000259" key="2">
    <source>
        <dbReference type="Pfam" id="PF00561"/>
    </source>
</evidence>
<dbReference type="STRING" id="644358.A0A0C4E504"/>
<gene>
    <name evidence="3" type="ORF">MAPG_07563</name>
</gene>
<dbReference type="AlphaFoldDB" id="A0A0C4E504"/>
<dbReference type="EMBL" id="GL876971">
    <property type="protein sequence ID" value="KLU88577.1"/>
    <property type="molecule type" value="Genomic_DNA"/>
</dbReference>
<feature type="domain" description="AB hydrolase-1" evidence="2">
    <location>
        <begin position="22"/>
        <end position="92"/>
    </location>
</feature>
<sequence>HEAVLAEACRLDQALLDRPGVKDAQLDLFYDYRTNVDMYPRFQQYLYTSRVPVLAVWGRNDPIFAPEGALALGRHVDEFEMHWLDAGHFALDGNEAQIAELMRSFFETYYVFSPF</sequence>
<dbReference type="PANTHER" id="PTHR42977">
    <property type="entry name" value="HYDROLASE-RELATED"/>
    <property type="match status" value="1"/>
</dbReference>
<name>A0A0C4E504_MAGP6</name>
<accession>A0A0C4E504</accession>
<reference evidence="3" key="2">
    <citation type="submission" date="2010-05" db="EMBL/GenBank/DDBJ databases">
        <title>The Genome Sequence of Magnaporthe poae strain ATCC 64411.</title>
        <authorList>
            <consortium name="The Broad Institute Genome Sequencing Platform"/>
            <consortium name="Broad Institute Genome Sequencing Center for Infectious Disease"/>
            <person name="Ma L.-J."/>
            <person name="Dead R."/>
            <person name="Young S."/>
            <person name="Zeng Q."/>
            <person name="Koehrsen M."/>
            <person name="Alvarado L."/>
            <person name="Berlin A."/>
            <person name="Chapman S.B."/>
            <person name="Chen Z."/>
            <person name="Freedman E."/>
            <person name="Gellesch M."/>
            <person name="Goldberg J."/>
            <person name="Griggs A."/>
            <person name="Gujja S."/>
            <person name="Heilman E.R."/>
            <person name="Heiman D."/>
            <person name="Hepburn T."/>
            <person name="Howarth C."/>
            <person name="Jen D."/>
            <person name="Larson L."/>
            <person name="Mehta T."/>
            <person name="Neiman D."/>
            <person name="Pearson M."/>
            <person name="Roberts A."/>
            <person name="Saif S."/>
            <person name="Shea T."/>
            <person name="Shenoy N."/>
            <person name="Sisk P."/>
            <person name="Stolte C."/>
            <person name="Sykes S."/>
            <person name="Walk T."/>
            <person name="White J."/>
            <person name="Yandava C."/>
            <person name="Haas B."/>
            <person name="Nusbaum C."/>
            <person name="Birren B."/>
        </authorList>
    </citation>
    <scope>NUCLEOTIDE SEQUENCE</scope>
    <source>
        <strain evidence="3">ATCC 64411</strain>
    </source>
</reference>
<dbReference type="InterPro" id="IPR051340">
    <property type="entry name" value="Haloalkane_dehalogenase"/>
</dbReference>
<reference evidence="4" key="5">
    <citation type="submission" date="2015-06" db="UniProtKB">
        <authorList>
            <consortium name="EnsemblFungi"/>
        </authorList>
    </citation>
    <scope>IDENTIFICATION</scope>
    <source>
        <strain evidence="4">ATCC 64411</strain>
    </source>
</reference>
<reference evidence="5" key="1">
    <citation type="submission" date="2010-05" db="EMBL/GenBank/DDBJ databases">
        <title>The genome sequence of Magnaporthe poae strain ATCC 64411.</title>
        <authorList>
            <person name="Ma L.-J."/>
            <person name="Dead R."/>
            <person name="Young S."/>
            <person name="Zeng Q."/>
            <person name="Koehrsen M."/>
            <person name="Alvarado L."/>
            <person name="Berlin A."/>
            <person name="Chapman S.B."/>
            <person name="Chen Z."/>
            <person name="Freedman E."/>
            <person name="Gellesch M."/>
            <person name="Goldberg J."/>
            <person name="Griggs A."/>
            <person name="Gujja S."/>
            <person name="Heilman E.R."/>
            <person name="Heiman D."/>
            <person name="Hepburn T."/>
            <person name="Howarth C."/>
            <person name="Jen D."/>
            <person name="Larson L."/>
            <person name="Mehta T."/>
            <person name="Neiman D."/>
            <person name="Pearson M."/>
            <person name="Roberts A."/>
            <person name="Saif S."/>
            <person name="Shea T."/>
            <person name="Shenoy N."/>
            <person name="Sisk P."/>
            <person name="Stolte C."/>
            <person name="Sykes S."/>
            <person name="Walk T."/>
            <person name="White J."/>
            <person name="Yandava C."/>
            <person name="Haas B."/>
            <person name="Nusbaum C."/>
            <person name="Birren B."/>
        </authorList>
    </citation>
    <scope>NUCLEOTIDE SEQUENCE [LARGE SCALE GENOMIC DNA]</scope>
    <source>
        <strain evidence="5">ATCC 64411 / 73-15</strain>
    </source>
</reference>
<dbReference type="GO" id="GO:0004301">
    <property type="term" value="F:epoxide hydrolase activity"/>
    <property type="evidence" value="ECO:0007669"/>
    <property type="project" value="TreeGrafter"/>
</dbReference>
<organism evidence="4 5">
    <name type="scientific">Magnaporthiopsis poae (strain ATCC 64411 / 73-15)</name>
    <name type="common">Kentucky bluegrass fungus</name>
    <name type="synonym">Magnaporthe poae</name>
    <dbReference type="NCBI Taxonomy" id="644358"/>
    <lineage>
        <taxon>Eukaryota</taxon>
        <taxon>Fungi</taxon>
        <taxon>Dikarya</taxon>
        <taxon>Ascomycota</taxon>
        <taxon>Pezizomycotina</taxon>
        <taxon>Sordariomycetes</taxon>
        <taxon>Sordariomycetidae</taxon>
        <taxon>Magnaporthales</taxon>
        <taxon>Magnaporthaceae</taxon>
        <taxon>Magnaporthiopsis</taxon>
    </lineage>
</organism>
<dbReference type="VEuPathDB" id="FungiDB:MAPG_07563"/>
<dbReference type="InterPro" id="IPR000073">
    <property type="entry name" value="AB_hydrolase_1"/>
</dbReference>
<evidence type="ECO:0000313" key="5">
    <source>
        <dbReference type="Proteomes" id="UP000011715"/>
    </source>
</evidence>
<dbReference type="eggNOG" id="KOG4178">
    <property type="taxonomic scope" value="Eukaryota"/>
</dbReference>
<protein>
    <recommendedName>
        <fullName evidence="2">AB hydrolase-1 domain-containing protein</fullName>
    </recommendedName>
</protein>
<dbReference type="SUPFAM" id="SSF53474">
    <property type="entry name" value="alpha/beta-Hydrolases"/>
    <property type="match status" value="1"/>
</dbReference>
<dbReference type="PANTHER" id="PTHR42977:SF3">
    <property type="entry name" value="AB HYDROLASE-1 DOMAIN-CONTAINING PROTEIN"/>
    <property type="match status" value="1"/>
</dbReference>
<keyword evidence="1" id="KW-0378">Hydrolase</keyword>
<dbReference type="OrthoDB" id="6431331at2759"/>
<dbReference type="Proteomes" id="UP000011715">
    <property type="component" value="Unassembled WGS sequence"/>
</dbReference>
<dbReference type="Pfam" id="PF00561">
    <property type="entry name" value="Abhydrolase_1"/>
    <property type="match status" value="1"/>
</dbReference>
<reference evidence="4" key="4">
    <citation type="journal article" date="2015" name="G3 (Bethesda)">
        <title>Genome sequences of three phytopathogenic species of the Magnaporthaceae family of fungi.</title>
        <authorList>
            <person name="Okagaki L.H."/>
            <person name="Nunes C.C."/>
            <person name="Sailsbery J."/>
            <person name="Clay B."/>
            <person name="Brown D."/>
            <person name="John T."/>
            <person name="Oh Y."/>
            <person name="Young N."/>
            <person name="Fitzgerald M."/>
            <person name="Haas B.J."/>
            <person name="Zeng Q."/>
            <person name="Young S."/>
            <person name="Adiconis X."/>
            <person name="Fan L."/>
            <person name="Levin J.Z."/>
            <person name="Mitchell T.K."/>
            <person name="Okubara P.A."/>
            <person name="Farman M.L."/>
            <person name="Kohn L.M."/>
            <person name="Birren B."/>
            <person name="Ma L.-J."/>
            <person name="Dean R.A."/>
        </authorList>
    </citation>
    <scope>NUCLEOTIDE SEQUENCE</scope>
    <source>
        <strain evidence="4">ATCC 64411 / 73-15</strain>
    </source>
</reference>
<evidence type="ECO:0000313" key="3">
    <source>
        <dbReference type="EMBL" id="KLU88577.1"/>
    </source>
</evidence>
<proteinExistence type="predicted"/>